<evidence type="ECO:0000256" key="7">
    <source>
        <dbReference type="ARBA" id="ARBA00022695"/>
    </source>
</evidence>
<dbReference type="GO" id="GO:0008408">
    <property type="term" value="F:3'-5' exonuclease activity"/>
    <property type="evidence" value="ECO:0007669"/>
    <property type="project" value="InterPro"/>
</dbReference>
<evidence type="ECO:0000313" key="15">
    <source>
        <dbReference type="EMBL" id="PTM96096.1"/>
    </source>
</evidence>
<evidence type="ECO:0000256" key="13">
    <source>
        <dbReference type="HAMAP-Rule" id="MF_01902"/>
    </source>
</evidence>
<dbReference type="GO" id="GO:0003676">
    <property type="term" value="F:nucleic acid binding"/>
    <property type="evidence" value="ECO:0007669"/>
    <property type="project" value="InterPro"/>
</dbReference>
<dbReference type="Proteomes" id="UP000241247">
    <property type="component" value="Unassembled WGS sequence"/>
</dbReference>
<dbReference type="GO" id="GO:0009432">
    <property type="term" value="P:SOS response"/>
    <property type="evidence" value="ECO:0007669"/>
    <property type="project" value="UniProtKB-ARBA"/>
</dbReference>
<evidence type="ECO:0000256" key="9">
    <source>
        <dbReference type="ARBA" id="ARBA00022763"/>
    </source>
</evidence>
<dbReference type="EMBL" id="PZZZ01000003">
    <property type="protein sequence ID" value="PTM96096.1"/>
    <property type="molecule type" value="Genomic_DNA"/>
</dbReference>
<keyword evidence="16" id="KW-1185">Reference proteome</keyword>
<comment type="function">
    <text evidence="13">DNA polymerase involved in damage-induced mutagenesis and translesion synthesis (TLS). It is not the major replicative DNA polymerase.</text>
</comment>
<dbReference type="Gene3D" id="3.20.20.140">
    <property type="entry name" value="Metal-dependent hydrolases"/>
    <property type="match status" value="1"/>
</dbReference>
<evidence type="ECO:0000256" key="10">
    <source>
        <dbReference type="ARBA" id="ARBA00022932"/>
    </source>
</evidence>
<dbReference type="InterPro" id="IPR023073">
    <property type="entry name" value="DnaE2"/>
</dbReference>
<keyword evidence="11 13" id="KW-0234">DNA repair</keyword>
<dbReference type="Pfam" id="PF01336">
    <property type="entry name" value="tRNA_anti-codon"/>
    <property type="match status" value="1"/>
</dbReference>
<evidence type="ECO:0000313" key="16">
    <source>
        <dbReference type="Proteomes" id="UP000241247"/>
    </source>
</evidence>
<evidence type="ECO:0000256" key="3">
    <source>
        <dbReference type="ARBA" id="ARBA00012417"/>
    </source>
</evidence>
<dbReference type="InterPro" id="IPR004805">
    <property type="entry name" value="DnaE2/DnaE/PolC"/>
</dbReference>
<feature type="domain" description="Polymerase/histidinol phosphatase N-terminal" evidence="14">
    <location>
        <begin position="8"/>
        <end position="75"/>
    </location>
</feature>
<dbReference type="Gene3D" id="1.10.150.870">
    <property type="match status" value="1"/>
</dbReference>
<dbReference type="InterPro" id="IPR003141">
    <property type="entry name" value="Pol/His_phosphatase_N"/>
</dbReference>
<dbReference type="NCBIfam" id="TIGR00594">
    <property type="entry name" value="polc"/>
    <property type="match status" value="1"/>
</dbReference>
<comment type="catalytic activity">
    <reaction evidence="12 13">
        <text>DNA(n) + a 2'-deoxyribonucleoside 5'-triphosphate = DNA(n+1) + diphosphate</text>
        <dbReference type="Rhea" id="RHEA:22508"/>
        <dbReference type="Rhea" id="RHEA-COMP:17339"/>
        <dbReference type="Rhea" id="RHEA-COMP:17340"/>
        <dbReference type="ChEBI" id="CHEBI:33019"/>
        <dbReference type="ChEBI" id="CHEBI:61560"/>
        <dbReference type="ChEBI" id="CHEBI:173112"/>
        <dbReference type="EC" id="2.7.7.7"/>
    </reaction>
</comment>
<dbReference type="GO" id="GO:0005737">
    <property type="term" value="C:cytoplasm"/>
    <property type="evidence" value="ECO:0007669"/>
    <property type="project" value="UniProtKB-SubCell"/>
</dbReference>
<organism evidence="15 16">
    <name type="scientific">Mycoplana dimorpha</name>
    <dbReference type="NCBI Taxonomy" id="28320"/>
    <lineage>
        <taxon>Bacteria</taxon>
        <taxon>Pseudomonadati</taxon>
        <taxon>Pseudomonadota</taxon>
        <taxon>Alphaproteobacteria</taxon>
        <taxon>Hyphomicrobiales</taxon>
        <taxon>Rhizobiaceae</taxon>
        <taxon>Mycoplana</taxon>
    </lineage>
</organism>
<evidence type="ECO:0000256" key="6">
    <source>
        <dbReference type="ARBA" id="ARBA00022679"/>
    </source>
</evidence>
<dbReference type="InterPro" id="IPR040982">
    <property type="entry name" value="DNA_pol3_finger"/>
</dbReference>
<evidence type="ECO:0000256" key="8">
    <source>
        <dbReference type="ARBA" id="ARBA00022705"/>
    </source>
</evidence>
<evidence type="ECO:0000256" key="4">
    <source>
        <dbReference type="ARBA" id="ARBA00017273"/>
    </source>
</evidence>
<protein>
    <recommendedName>
        <fullName evidence="4 13">Error-prone DNA polymerase</fullName>
        <ecNumber evidence="3 13">2.7.7.7</ecNumber>
    </recommendedName>
</protein>
<dbReference type="Pfam" id="PF14579">
    <property type="entry name" value="HHH_6"/>
    <property type="match status" value="1"/>
</dbReference>
<dbReference type="OrthoDB" id="9803237at2"/>
<evidence type="ECO:0000256" key="11">
    <source>
        <dbReference type="ARBA" id="ARBA00023204"/>
    </source>
</evidence>
<dbReference type="InterPro" id="IPR004013">
    <property type="entry name" value="PHP_dom"/>
</dbReference>
<comment type="subcellular location">
    <subcellularLocation>
        <location evidence="1 13">Cytoplasm</location>
    </subcellularLocation>
</comment>
<keyword evidence="9 13" id="KW-0227">DNA damage</keyword>
<dbReference type="InterPro" id="IPR011708">
    <property type="entry name" value="DNA_pol3_alpha_NTPase_dom"/>
</dbReference>
<evidence type="ECO:0000256" key="5">
    <source>
        <dbReference type="ARBA" id="ARBA00022490"/>
    </source>
</evidence>
<dbReference type="CDD" id="cd04485">
    <property type="entry name" value="DnaE_OBF"/>
    <property type="match status" value="1"/>
</dbReference>
<dbReference type="Pfam" id="PF17657">
    <property type="entry name" value="DNA_pol3_finger"/>
    <property type="match status" value="1"/>
</dbReference>
<dbReference type="GO" id="GO:0006281">
    <property type="term" value="P:DNA repair"/>
    <property type="evidence" value="ECO:0007669"/>
    <property type="project" value="UniProtKB-UniRule"/>
</dbReference>
<accession>A0A2T5BAU6</accession>
<proteinExistence type="inferred from homology"/>
<keyword evidence="10 13" id="KW-0239">DNA-directed DNA polymerase</keyword>
<evidence type="ECO:0000256" key="2">
    <source>
        <dbReference type="ARBA" id="ARBA00007391"/>
    </source>
</evidence>
<dbReference type="Pfam" id="PF02811">
    <property type="entry name" value="PHP"/>
    <property type="match status" value="1"/>
</dbReference>
<dbReference type="PANTHER" id="PTHR32294:SF4">
    <property type="entry name" value="ERROR-PRONE DNA POLYMERASE"/>
    <property type="match status" value="1"/>
</dbReference>
<evidence type="ECO:0000256" key="1">
    <source>
        <dbReference type="ARBA" id="ARBA00004496"/>
    </source>
</evidence>
<reference evidence="15 16" key="1">
    <citation type="submission" date="2018-04" db="EMBL/GenBank/DDBJ databases">
        <title>Genomic Encyclopedia of Type Strains, Phase IV (KMG-IV): sequencing the most valuable type-strain genomes for metagenomic binning, comparative biology and taxonomic classification.</title>
        <authorList>
            <person name="Goeker M."/>
        </authorList>
    </citation>
    <scope>NUCLEOTIDE SEQUENCE [LARGE SCALE GENOMIC DNA]</scope>
    <source>
        <strain evidence="15 16">DSM 7138</strain>
    </source>
</reference>
<dbReference type="CDD" id="cd07434">
    <property type="entry name" value="PHP_PolIIIA_DnaE2"/>
    <property type="match status" value="1"/>
</dbReference>
<dbReference type="FunFam" id="1.10.150.870:FF:000002">
    <property type="entry name" value="Error-prone DNA polymerase"/>
    <property type="match status" value="1"/>
</dbReference>
<name>A0A2T5BAU6_MYCDI</name>
<dbReference type="InterPro" id="IPR029460">
    <property type="entry name" value="DNAPol_HHH"/>
</dbReference>
<comment type="similarity">
    <text evidence="2 13">Belongs to the DNA polymerase type-C family. DnaE2 subfamily.</text>
</comment>
<keyword evidence="7 13" id="KW-0548">Nucleotidyltransferase</keyword>
<dbReference type="SMART" id="SM00481">
    <property type="entry name" value="POLIIIAc"/>
    <property type="match status" value="1"/>
</dbReference>
<gene>
    <name evidence="13" type="primary">dnaE2</name>
    <name evidence="15" type="ORF">C7449_103109</name>
</gene>
<dbReference type="GO" id="GO:0003887">
    <property type="term" value="F:DNA-directed DNA polymerase activity"/>
    <property type="evidence" value="ECO:0007669"/>
    <property type="project" value="UniProtKB-UniRule"/>
</dbReference>
<keyword evidence="6 13" id="KW-0808">Transferase</keyword>
<dbReference type="AlphaFoldDB" id="A0A2T5BAU6"/>
<dbReference type="PANTHER" id="PTHR32294">
    <property type="entry name" value="DNA POLYMERASE III SUBUNIT ALPHA"/>
    <property type="match status" value="1"/>
</dbReference>
<dbReference type="NCBIfam" id="NF004225">
    <property type="entry name" value="PRK05672.1"/>
    <property type="match status" value="1"/>
</dbReference>
<dbReference type="RefSeq" id="WP_108002189.1">
    <property type="nucleotide sequence ID" value="NZ_JBHEEX010000009.1"/>
</dbReference>
<keyword evidence="8 13" id="KW-0235">DNA replication</keyword>
<dbReference type="HAMAP" id="MF_01902">
    <property type="entry name" value="DNApol_error_prone"/>
    <property type="match status" value="1"/>
</dbReference>
<dbReference type="Pfam" id="PF07733">
    <property type="entry name" value="DNA_pol3_alpha"/>
    <property type="match status" value="1"/>
</dbReference>
<dbReference type="GO" id="GO:0006260">
    <property type="term" value="P:DNA replication"/>
    <property type="evidence" value="ECO:0007669"/>
    <property type="project" value="UniProtKB-KW"/>
</dbReference>
<comment type="caution">
    <text evidence="15">The sequence shown here is derived from an EMBL/GenBank/DDBJ whole genome shotgun (WGS) entry which is preliminary data.</text>
</comment>
<dbReference type="InterPro" id="IPR004365">
    <property type="entry name" value="NA-bd_OB_tRNA"/>
</dbReference>
<keyword evidence="5 13" id="KW-0963">Cytoplasm</keyword>
<evidence type="ECO:0000259" key="14">
    <source>
        <dbReference type="SMART" id="SM00481"/>
    </source>
</evidence>
<evidence type="ECO:0000256" key="12">
    <source>
        <dbReference type="ARBA" id="ARBA00049244"/>
    </source>
</evidence>
<sequence length="1120" mass="124912">MSGPPPFFELGARTGFSFLEGAALPEAMVEAARRIGLSGLGIADRNTVAGVVRAHSKAKVENIPFQPGARLVFADGTPDVLAYPQNRQGWAGLCRLLSLGNLRADEKGKCTLFLSDLLEWQAELQLIVMPQVGRPQPEQLRPLLQRLRESAGDRVHLALVPRRDGLDRFHLAALAQLAHESRVRTIASNDALYDVAERRPLADVVTAIRQKTPITELGFHRQANAERHLKGPAGMARLLRDYPEAIANTARFFGGLRFDLEELSHQYPDESDAGTTPAETLRRLVREGGARRYPEGIPEKVEERLAYELALISTKKYEPYFLTVHKLVTFARNKGILCQGRGSAANSSVCYCLGITEVDPNRFTLLFDRFLSEDRDEPPDIDVDFEHERREEVIQYIYETYGKEHAGLAAAVISYRGRSAGREVAKVFGLSDDVQSALSGSIWGWGRSAFSEEQVRAAGLDPGDPTITRVLSYARQLMDAPRHLSQHVGGFLITRDRLDEVVPITPTAMPGRFMVEWDKDDLDTLKLLKVDVLALGMLTCIAKAFKLLETHYHEPKTLAAIYPDQNAEVYDMICRADTLGVFQIESRAQMSMLPRLRPREFYDLVIEVAIVRPGPIQGDMVHPYLKRREAVRAGRKIRYPSKELEQVLERTLGVPLFQEQAMQIAITAAGFSPSEADRLRRAMATFKRTGTIGTFRDKMVEGMVGNGYERAFAERCFRQIEGFGEYGFPESHAASFALLVYASSWLKAYYPDVFCAAILNSQPMGFYAPAQLVRDAREHGVTVRPVDVNHSAWDCLLEGEGLFDPAAIAPRHRQMSKVIRSTKGVRLGFRLVKGLRETDMASLVARRGDGFRSVRDLWLRSGLSRSVLERLADADAFRSMGLDRRRALWAVKALDDGDAAEALPLFDGAEADELRPEPEVRLPVMPDGEQVINDYRYLTLSLKAHPVSFMRADFSRQGIVQNGSLETLAKDRIVTVAGLVLVRQQPGSAKGVVFMSIEDETGIANIIVWKKILEKYRSVVMGARLIKVRGRLQRESGVIHVVAEHMEDMTDALGLLKGEAHSFGAMSRADEILHPVDGEAREKRALRQLRMLGLDASRDGNARSALRQAAEVLPKGRNFQ</sequence>
<dbReference type="EC" id="2.7.7.7" evidence="3 13"/>